<dbReference type="HOGENOM" id="CLU_1722057_0_0_1"/>
<sequence>MHCDAWGGRASIQAKTELGSEGSTGSVALGDNGSVREKLEESDGKDAHWTCFDCPVSTRRAATYLKFMGYMRVENISVHQLYLQGKNGLCELAMEDGAEVDVECKAEEPGPKLLSIVTFPNGRVLDIRSPKISQDAIYRMPPFSSSSHPTSA</sequence>
<evidence type="ECO:0000313" key="2">
    <source>
        <dbReference type="EMBL" id="KDQ05903.1"/>
    </source>
</evidence>
<protein>
    <submittedName>
        <fullName evidence="2">Uncharacterized protein</fullName>
    </submittedName>
</protein>
<dbReference type="Proteomes" id="UP000027195">
    <property type="component" value="Unassembled WGS sequence"/>
</dbReference>
<dbReference type="InParanoid" id="A0A067LRR6"/>
<gene>
    <name evidence="2" type="ORF">BOTBODRAFT_49653</name>
</gene>
<evidence type="ECO:0000256" key="1">
    <source>
        <dbReference type="SAM" id="MobiDB-lite"/>
    </source>
</evidence>
<evidence type="ECO:0000313" key="3">
    <source>
        <dbReference type="Proteomes" id="UP000027195"/>
    </source>
</evidence>
<feature type="region of interest" description="Disordered" evidence="1">
    <location>
        <begin position="17"/>
        <end position="41"/>
    </location>
</feature>
<dbReference type="EMBL" id="KL198173">
    <property type="protein sequence ID" value="KDQ05903.1"/>
    <property type="molecule type" value="Genomic_DNA"/>
</dbReference>
<accession>A0A067LRR6</accession>
<name>A0A067LRR6_BOTB1</name>
<dbReference type="AlphaFoldDB" id="A0A067LRR6"/>
<proteinExistence type="predicted"/>
<organism evidence="2 3">
    <name type="scientific">Botryobasidium botryosum (strain FD-172 SS1)</name>
    <dbReference type="NCBI Taxonomy" id="930990"/>
    <lineage>
        <taxon>Eukaryota</taxon>
        <taxon>Fungi</taxon>
        <taxon>Dikarya</taxon>
        <taxon>Basidiomycota</taxon>
        <taxon>Agaricomycotina</taxon>
        <taxon>Agaricomycetes</taxon>
        <taxon>Cantharellales</taxon>
        <taxon>Botryobasidiaceae</taxon>
        <taxon>Botryobasidium</taxon>
    </lineage>
</organism>
<keyword evidence="3" id="KW-1185">Reference proteome</keyword>
<reference evidence="3" key="1">
    <citation type="journal article" date="2014" name="Proc. Natl. Acad. Sci. U.S.A.">
        <title>Extensive sampling of basidiomycete genomes demonstrates inadequacy of the white-rot/brown-rot paradigm for wood decay fungi.</title>
        <authorList>
            <person name="Riley R."/>
            <person name="Salamov A.A."/>
            <person name="Brown D.W."/>
            <person name="Nagy L.G."/>
            <person name="Floudas D."/>
            <person name="Held B.W."/>
            <person name="Levasseur A."/>
            <person name="Lombard V."/>
            <person name="Morin E."/>
            <person name="Otillar R."/>
            <person name="Lindquist E.A."/>
            <person name="Sun H."/>
            <person name="LaButti K.M."/>
            <person name="Schmutz J."/>
            <person name="Jabbour D."/>
            <person name="Luo H."/>
            <person name="Baker S.E."/>
            <person name="Pisabarro A.G."/>
            <person name="Walton J.D."/>
            <person name="Blanchette R.A."/>
            <person name="Henrissat B."/>
            <person name="Martin F."/>
            <person name="Cullen D."/>
            <person name="Hibbett D.S."/>
            <person name="Grigoriev I.V."/>
        </authorList>
    </citation>
    <scope>NUCLEOTIDE SEQUENCE [LARGE SCALE GENOMIC DNA]</scope>
    <source>
        <strain evidence="3">FD-172 SS1</strain>
    </source>
</reference>